<proteinExistence type="predicted"/>
<keyword evidence="1" id="KW-0732">Signal</keyword>
<organism evidence="2 3">
    <name type="scientific">Deinococcus petrolearius</name>
    <dbReference type="NCBI Taxonomy" id="1751295"/>
    <lineage>
        <taxon>Bacteria</taxon>
        <taxon>Thermotogati</taxon>
        <taxon>Deinococcota</taxon>
        <taxon>Deinococci</taxon>
        <taxon>Deinococcales</taxon>
        <taxon>Deinococcaceae</taxon>
        <taxon>Deinococcus</taxon>
    </lineage>
</organism>
<comment type="caution">
    <text evidence="2">The sequence shown here is derived from an EMBL/GenBank/DDBJ whole genome shotgun (WGS) entry which is preliminary data.</text>
</comment>
<feature type="chain" id="PRO_5045614324" description="Secreted protein" evidence="1">
    <location>
        <begin position="22"/>
        <end position="167"/>
    </location>
</feature>
<evidence type="ECO:0000313" key="2">
    <source>
        <dbReference type="EMBL" id="MFC5847657.1"/>
    </source>
</evidence>
<protein>
    <recommendedName>
        <fullName evidence="4">Secreted protein</fullName>
    </recommendedName>
</protein>
<name>A0ABW1DFZ4_9DEIO</name>
<dbReference type="Proteomes" id="UP001595979">
    <property type="component" value="Unassembled WGS sequence"/>
</dbReference>
<reference evidence="3" key="1">
    <citation type="journal article" date="2019" name="Int. J. Syst. Evol. Microbiol.">
        <title>The Global Catalogue of Microorganisms (GCM) 10K type strain sequencing project: providing services to taxonomists for standard genome sequencing and annotation.</title>
        <authorList>
            <consortium name="The Broad Institute Genomics Platform"/>
            <consortium name="The Broad Institute Genome Sequencing Center for Infectious Disease"/>
            <person name="Wu L."/>
            <person name="Ma J."/>
        </authorList>
    </citation>
    <scope>NUCLEOTIDE SEQUENCE [LARGE SCALE GENOMIC DNA]</scope>
    <source>
        <strain evidence="3">CGMCC 1.15053</strain>
    </source>
</reference>
<feature type="signal peptide" evidence="1">
    <location>
        <begin position="1"/>
        <end position="21"/>
    </location>
</feature>
<evidence type="ECO:0000313" key="3">
    <source>
        <dbReference type="Proteomes" id="UP001595979"/>
    </source>
</evidence>
<dbReference type="EMBL" id="JBHSOH010000005">
    <property type="protein sequence ID" value="MFC5847657.1"/>
    <property type="molecule type" value="Genomic_DNA"/>
</dbReference>
<evidence type="ECO:0000256" key="1">
    <source>
        <dbReference type="SAM" id="SignalP"/>
    </source>
</evidence>
<evidence type="ECO:0008006" key="4">
    <source>
        <dbReference type="Google" id="ProtNLM"/>
    </source>
</evidence>
<gene>
    <name evidence="2" type="ORF">ACFPQ6_04990</name>
</gene>
<sequence>MNPAPLLLTLLGASTLGSGLAATPAHTHTAQARAVQARAPQSHATPSRPADPWPASEVLTRLFVLPAGRADGARMVRELRLSPAQVRELRRLAASEHQYGQAAWRVVGRDNAAALNLRLAGMRAEKDRKVRASLGGTYPAFRAWLRTWWAAQVEDSRRNAPALPRWR</sequence>
<keyword evidence="3" id="KW-1185">Reference proteome</keyword>
<accession>A0ABW1DFZ4</accession>
<dbReference type="RefSeq" id="WP_380046990.1">
    <property type="nucleotide sequence ID" value="NZ_JBHSOH010000005.1"/>
</dbReference>